<feature type="domain" description="PAS" evidence="2">
    <location>
        <begin position="32"/>
        <end position="69"/>
    </location>
</feature>
<keyword evidence="5" id="KW-1185">Reference proteome</keyword>
<dbReference type="SMART" id="SM00091">
    <property type="entry name" value="PAS"/>
    <property type="match status" value="2"/>
</dbReference>
<evidence type="ECO:0000259" key="2">
    <source>
        <dbReference type="PROSITE" id="PS50112"/>
    </source>
</evidence>
<keyword evidence="4" id="KW-0808">Transferase</keyword>
<dbReference type="NCBIfam" id="TIGR00254">
    <property type="entry name" value="GGDEF"/>
    <property type="match status" value="1"/>
</dbReference>
<feature type="domain" description="PAS" evidence="2">
    <location>
        <begin position="179"/>
        <end position="229"/>
    </location>
</feature>
<keyword evidence="4" id="KW-0548">Nucleotidyltransferase</keyword>
<dbReference type="InterPro" id="IPR052155">
    <property type="entry name" value="Biofilm_reg_signaling"/>
</dbReference>
<dbReference type="Pfam" id="PF13426">
    <property type="entry name" value="PAS_9"/>
    <property type="match status" value="1"/>
</dbReference>
<dbReference type="InterPro" id="IPR000014">
    <property type="entry name" value="PAS"/>
</dbReference>
<dbReference type="PANTHER" id="PTHR44757:SF2">
    <property type="entry name" value="BIOFILM ARCHITECTURE MAINTENANCE PROTEIN MBAA"/>
    <property type="match status" value="1"/>
</dbReference>
<reference evidence="4 5" key="1">
    <citation type="submission" date="2020-03" db="EMBL/GenBank/DDBJ databases">
        <authorList>
            <consortium name="Genoscope - CEA"/>
            <person name="William W."/>
        </authorList>
    </citation>
    <scope>NUCLEOTIDE SEQUENCE [LARGE SCALE GENOMIC DNA]</scope>
    <source>
        <strain evidence="5">DSM 16959</strain>
    </source>
</reference>
<dbReference type="InterPro" id="IPR013656">
    <property type="entry name" value="PAS_4"/>
</dbReference>
<dbReference type="Proteomes" id="UP000515733">
    <property type="component" value="Chromosome"/>
</dbReference>
<dbReference type="EC" id="2.7.7.65" evidence="4"/>
<dbReference type="CDD" id="cd01949">
    <property type="entry name" value="GGDEF"/>
    <property type="match status" value="1"/>
</dbReference>
<name>A0A6S6XNE7_9PROT</name>
<dbReference type="SMART" id="SM00267">
    <property type="entry name" value="GGDEF"/>
    <property type="match status" value="1"/>
</dbReference>
<dbReference type="InterPro" id="IPR000160">
    <property type="entry name" value="GGDEF_dom"/>
</dbReference>
<evidence type="ECO:0000313" key="5">
    <source>
        <dbReference type="Proteomes" id="UP000515733"/>
    </source>
</evidence>
<dbReference type="RefSeq" id="WP_170228152.1">
    <property type="nucleotide sequence ID" value="NZ_LR778301.1"/>
</dbReference>
<dbReference type="AlphaFoldDB" id="A0A6S6XNE7"/>
<dbReference type="InterPro" id="IPR001610">
    <property type="entry name" value="PAC"/>
</dbReference>
<dbReference type="SUPFAM" id="SSF55073">
    <property type="entry name" value="Nucleotide cyclase"/>
    <property type="match status" value="1"/>
</dbReference>
<proteinExistence type="predicted"/>
<feature type="domain" description="GGDEF" evidence="3">
    <location>
        <begin position="315"/>
        <end position="448"/>
    </location>
</feature>
<dbReference type="FunFam" id="3.30.70.270:FF:000001">
    <property type="entry name" value="Diguanylate cyclase domain protein"/>
    <property type="match status" value="1"/>
</dbReference>
<dbReference type="PROSITE" id="PS50887">
    <property type="entry name" value="GGDEF"/>
    <property type="match status" value="1"/>
</dbReference>
<dbReference type="InterPro" id="IPR043128">
    <property type="entry name" value="Rev_trsase/Diguanyl_cyclase"/>
</dbReference>
<dbReference type="InterPro" id="IPR029787">
    <property type="entry name" value="Nucleotide_cyclase"/>
</dbReference>
<organism evidence="4 5">
    <name type="scientific">Denitratisoma oestradiolicum</name>
    <dbReference type="NCBI Taxonomy" id="311182"/>
    <lineage>
        <taxon>Bacteria</taxon>
        <taxon>Pseudomonadati</taxon>
        <taxon>Pseudomonadota</taxon>
        <taxon>Betaproteobacteria</taxon>
        <taxon>Nitrosomonadales</taxon>
        <taxon>Sterolibacteriaceae</taxon>
        <taxon>Denitratisoma</taxon>
    </lineage>
</organism>
<dbReference type="PANTHER" id="PTHR44757">
    <property type="entry name" value="DIGUANYLATE CYCLASE DGCP"/>
    <property type="match status" value="1"/>
</dbReference>
<dbReference type="CDD" id="cd00130">
    <property type="entry name" value="PAS"/>
    <property type="match status" value="2"/>
</dbReference>
<accession>A0A6S6XNE7</accession>
<gene>
    <name evidence="4" type="ORF">DENOEST_0174</name>
</gene>
<dbReference type="SMART" id="SM00086">
    <property type="entry name" value="PAC"/>
    <property type="match status" value="1"/>
</dbReference>
<sequence>MDDIEQDPKGVAPGHPGMTPAPEPQGIGDRFLFDASPFGIFVIDHTGSVVDCNPIFLSITALPREKLIGFNPLGSPRGRTTLGAHLRRALAGEPVDFETRHAFIPGGKIHQCRYVLQPIKSGGSEFSVLGLVEEIGRRKKQEQAVLKATKTLKRQLASETARFRGLVDQSLAGIYMIRDGQLVYANQMLAQLYGVPSAAAFIGTSVFDLVAPESRATMQEYMTRRLTGDISDARYEFIGLRPDGGLLELEAHGRVVEIDGQPTIVGVIIDISARKALERELNYQALHDDLTCLPNRKLFFDRMNQLIRRARREASRFAVLFLDLDGFKTINDCHGHGSGDQVLCQVARQLSACLRESDTVARLGGDEFAILLPAINGPPDVERVTDAIQARIALATKELGIPEPISASIGISLYPDQGEDADRLLALADQAMYRAKSQGHGLVCFAGAGEK</sequence>
<evidence type="ECO:0000313" key="4">
    <source>
        <dbReference type="EMBL" id="CAB1367346.1"/>
    </source>
</evidence>
<dbReference type="EMBL" id="LR778301">
    <property type="protein sequence ID" value="CAB1367346.1"/>
    <property type="molecule type" value="Genomic_DNA"/>
</dbReference>
<dbReference type="NCBIfam" id="TIGR00229">
    <property type="entry name" value="sensory_box"/>
    <property type="match status" value="2"/>
</dbReference>
<dbReference type="SUPFAM" id="SSF55785">
    <property type="entry name" value="PYP-like sensor domain (PAS domain)"/>
    <property type="match status" value="2"/>
</dbReference>
<evidence type="ECO:0000259" key="3">
    <source>
        <dbReference type="PROSITE" id="PS50887"/>
    </source>
</evidence>
<protein>
    <submittedName>
        <fullName evidence="4">Putative Diguanylate cyclase</fullName>
        <ecNumber evidence="4">2.7.7.65</ecNumber>
    </submittedName>
</protein>
<feature type="region of interest" description="Disordered" evidence="1">
    <location>
        <begin position="1"/>
        <end position="26"/>
    </location>
</feature>
<dbReference type="PROSITE" id="PS50112">
    <property type="entry name" value="PAS"/>
    <property type="match status" value="2"/>
</dbReference>
<dbReference type="GO" id="GO:0052621">
    <property type="term" value="F:diguanylate cyclase activity"/>
    <property type="evidence" value="ECO:0007669"/>
    <property type="project" value="UniProtKB-EC"/>
</dbReference>
<dbReference type="Pfam" id="PF00990">
    <property type="entry name" value="GGDEF"/>
    <property type="match status" value="1"/>
</dbReference>
<evidence type="ECO:0000256" key="1">
    <source>
        <dbReference type="SAM" id="MobiDB-lite"/>
    </source>
</evidence>
<dbReference type="KEGG" id="doe:DENOEST_0174"/>
<dbReference type="Pfam" id="PF08448">
    <property type="entry name" value="PAS_4"/>
    <property type="match status" value="1"/>
</dbReference>
<dbReference type="Gene3D" id="3.30.70.270">
    <property type="match status" value="1"/>
</dbReference>
<dbReference type="InterPro" id="IPR035965">
    <property type="entry name" value="PAS-like_dom_sf"/>
</dbReference>
<dbReference type="Gene3D" id="3.30.450.20">
    <property type="entry name" value="PAS domain"/>
    <property type="match status" value="2"/>
</dbReference>